<feature type="transmembrane region" description="Helical" evidence="6">
    <location>
        <begin position="325"/>
        <end position="342"/>
    </location>
</feature>
<feature type="transmembrane region" description="Helical" evidence="6">
    <location>
        <begin position="447"/>
        <end position="466"/>
    </location>
</feature>
<evidence type="ECO:0000256" key="6">
    <source>
        <dbReference type="SAM" id="Phobius"/>
    </source>
</evidence>
<dbReference type="InterPro" id="IPR052159">
    <property type="entry name" value="Competence_DNA_uptake"/>
</dbReference>
<feature type="domain" description="ComEC/Rec2-related protein" evidence="7">
    <location>
        <begin position="207"/>
        <end position="468"/>
    </location>
</feature>
<comment type="subcellular location">
    <subcellularLocation>
        <location evidence="1">Cell membrane</location>
        <topology evidence="1">Multi-pass membrane protein</topology>
    </subcellularLocation>
</comment>
<evidence type="ECO:0000256" key="1">
    <source>
        <dbReference type="ARBA" id="ARBA00004651"/>
    </source>
</evidence>
<evidence type="ECO:0000256" key="2">
    <source>
        <dbReference type="ARBA" id="ARBA00022475"/>
    </source>
</evidence>
<dbReference type="EMBL" id="JANUCP010000001">
    <property type="protein sequence ID" value="MCS3917698.1"/>
    <property type="molecule type" value="Genomic_DNA"/>
</dbReference>
<evidence type="ECO:0000259" key="7">
    <source>
        <dbReference type="Pfam" id="PF03772"/>
    </source>
</evidence>
<evidence type="ECO:0000256" key="4">
    <source>
        <dbReference type="ARBA" id="ARBA00022989"/>
    </source>
</evidence>
<name>A0ABT2EL74_9BACT</name>
<keyword evidence="5 6" id="KW-0472">Membrane</keyword>
<evidence type="ECO:0000256" key="5">
    <source>
        <dbReference type="ARBA" id="ARBA00023136"/>
    </source>
</evidence>
<sequence>MDWLERRPLAVISAAFVAGALAEAALPEKPFIVVASCLLGVLSLICAAFAARQRLFWMALFSLASGFSITRFRLPSTPQNLNPPFEGVVVASPLPVSSGYRLLLKVEDAFAQLTVNSDNLPRWQIGDLVSVKECWVRLTDWRRHRFQRIFWVGKTDEEAIEWLGNKTDAFALLRWRERWRKFVFERWQKSLPERERTFTVSSLASIVFGMRTAAISESDERAFARSGLAHLFVPSGSQVTLLMGLAWLGNRVFNLPPFPILILLLGFYLPLTRGEPSIYRAVLMGIYAFAGWRWWRDVDWQTALWLSSAVLVAIAPEMLHDAGFQLSYAATFGLIYASPLILRFLRWLPNWLQFPIAATLSTQIFLTPVLAHYFGRISLIAPVANFFAVIPASFALTLGFVSALLSTISPSLAMPVSFVAGELAKLVVLMAHWFATPSWASIYVRRLSGWETLLALALLTALVAWMKRAIKVDHQRNAS</sequence>
<evidence type="ECO:0000313" key="9">
    <source>
        <dbReference type="Proteomes" id="UP001204798"/>
    </source>
</evidence>
<organism evidence="8 9">
    <name type="scientific">Candidatus Fervidibacter sacchari</name>
    <dbReference type="NCBI Taxonomy" id="1448929"/>
    <lineage>
        <taxon>Bacteria</taxon>
        <taxon>Candidatus Fervidibacterota</taxon>
        <taxon>Candidatus Fervidibacter</taxon>
    </lineage>
</organism>
<dbReference type="PANTHER" id="PTHR30619:SF7">
    <property type="entry name" value="BETA-LACTAMASE DOMAIN PROTEIN"/>
    <property type="match status" value="1"/>
</dbReference>
<proteinExistence type="predicted"/>
<feature type="transmembrane region" description="Helical" evidence="6">
    <location>
        <begin position="386"/>
        <end position="405"/>
    </location>
</feature>
<dbReference type="Proteomes" id="UP001204798">
    <property type="component" value="Unassembled WGS sequence"/>
</dbReference>
<feature type="transmembrane region" description="Helical" evidence="6">
    <location>
        <begin position="228"/>
        <end position="248"/>
    </location>
</feature>
<feature type="transmembrane region" description="Helical" evidence="6">
    <location>
        <begin position="32"/>
        <end position="51"/>
    </location>
</feature>
<reference evidence="8 9" key="1">
    <citation type="submission" date="2022-08" db="EMBL/GenBank/DDBJ databases">
        <title>Bacterial and archaeal communities from various locations to study Microbial Dark Matter (Phase II).</title>
        <authorList>
            <person name="Stepanauskas R."/>
        </authorList>
    </citation>
    <scope>NUCLEOTIDE SEQUENCE [LARGE SCALE GENOMIC DNA]</scope>
    <source>
        <strain evidence="8 9">PD1</strain>
    </source>
</reference>
<keyword evidence="3 6" id="KW-0812">Transmembrane</keyword>
<dbReference type="Pfam" id="PF03772">
    <property type="entry name" value="Competence"/>
    <property type="match status" value="1"/>
</dbReference>
<gene>
    <name evidence="8" type="ORF">M2350_000095</name>
</gene>
<protein>
    <submittedName>
        <fullName evidence="8">ComEC/Rec2-related protein</fullName>
    </submittedName>
</protein>
<accession>A0ABT2EL74</accession>
<feature type="transmembrane region" description="Helical" evidence="6">
    <location>
        <begin position="255"/>
        <end position="271"/>
    </location>
</feature>
<feature type="transmembrane region" description="Helical" evidence="6">
    <location>
        <begin position="412"/>
        <end position="435"/>
    </location>
</feature>
<dbReference type="NCBIfam" id="TIGR00360">
    <property type="entry name" value="ComEC_N-term"/>
    <property type="match status" value="1"/>
</dbReference>
<keyword evidence="2" id="KW-1003">Cell membrane</keyword>
<keyword evidence="9" id="KW-1185">Reference proteome</keyword>
<feature type="transmembrane region" description="Helical" evidence="6">
    <location>
        <begin position="277"/>
        <end position="295"/>
    </location>
</feature>
<comment type="caution">
    <text evidence="8">The sequence shown here is derived from an EMBL/GenBank/DDBJ whole genome shotgun (WGS) entry which is preliminary data.</text>
</comment>
<feature type="transmembrane region" description="Helical" evidence="6">
    <location>
        <begin position="354"/>
        <end position="374"/>
    </location>
</feature>
<keyword evidence="4 6" id="KW-1133">Transmembrane helix</keyword>
<dbReference type="InterPro" id="IPR004477">
    <property type="entry name" value="ComEC_N"/>
</dbReference>
<dbReference type="PANTHER" id="PTHR30619">
    <property type="entry name" value="DNA INTERNALIZATION/COMPETENCE PROTEIN COMEC/REC2"/>
    <property type="match status" value="1"/>
</dbReference>
<evidence type="ECO:0000256" key="3">
    <source>
        <dbReference type="ARBA" id="ARBA00022692"/>
    </source>
</evidence>
<dbReference type="RefSeq" id="WP_259092059.1">
    <property type="nucleotide sequence ID" value="NZ_CP130454.1"/>
</dbReference>
<evidence type="ECO:0000313" key="8">
    <source>
        <dbReference type="EMBL" id="MCS3917698.1"/>
    </source>
</evidence>